<keyword evidence="1" id="KW-1185">Reference proteome</keyword>
<sequence>MGDDISDNESIETDPYLLGLRDCCTLIERRNVVYGFYKAFYDMSQNDRRELSSALFHSLVVP</sequence>
<dbReference type="AlphaFoldDB" id="A0A915BGC6"/>
<proteinExistence type="predicted"/>
<reference evidence="2" key="1">
    <citation type="submission" date="2022-11" db="UniProtKB">
        <authorList>
            <consortium name="WormBaseParasite"/>
        </authorList>
    </citation>
    <scope>IDENTIFICATION</scope>
</reference>
<accession>A0A915BGC6</accession>
<evidence type="ECO:0000313" key="1">
    <source>
        <dbReference type="Proteomes" id="UP000887569"/>
    </source>
</evidence>
<dbReference type="WBParaSite" id="PgR039_g027_t15">
    <property type="protein sequence ID" value="PgR039_g027_t15"/>
    <property type="gene ID" value="PgR039_g027"/>
</dbReference>
<dbReference type="Proteomes" id="UP000887569">
    <property type="component" value="Unplaced"/>
</dbReference>
<evidence type="ECO:0000313" key="2">
    <source>
        <dbReference type="WBParaSite" id="PgR039_g027_t15"/>
    </source>
</evidence>
<name>A0A915BGC6_PARUN</name>
<organism evidence="1 2">
    <name type="scientific">Parascaris univalens</name>
    <name type="common">Nematode worm</name>
    <dbReference type="NCBI Taxonomy" id="6257"/>
    <lineage>
        <taxon>Eukaryota</taxon>
        <taxon>Metazoa</taxon>
        <taxon>Ecdysozoa</taxon>
        <taxon>Nematoda</taxon>
        <taxon>Chromadorea</taxon>
        <taxon>Rhabditida</taxon>
        <taxon>Spirurina</taxon>
        <taxon>Ascaridomorpha</taxon>
        <taxon>Ascaridoidea</taxon>
        <taxon>Ascarididae</taxon>
        <taxon>Parascaris</taxon>
    </lineage>
</organism>
<protein>
    <submittedName>
        <fullName evidence="2">Ion transport domain-containing protein</fullName>
    </submittedName>
</protein>